<reference evidence="2 3" key="1">
    <citation type="submission" date="2015-04" db="EMBL/GenBank/DDBJ databases">
        <authorList>
            <person name="Syromyatnikov M.Y."/>
            <person name="Popov V.N."/>
        </authorList>
    </citation>
    <scope>NUCLEOTIDE SEQUENCE [LARGE SCALE GENOMIC DNA]</scope>
</reference>
<dbReference type="EMBL" id="CVRI01000067">
    <property type="protein sequence ID" value="CRL06492.1"/>
    <property type="molecule type" value="Genomic_DNA"/>
</dbReference>
<name>A0A1J1J3X5_9DIPT</name>
<dbReference type="AlphaFoldDB" id="A0A1J1J3X5"/>
<gene>
    <name evidence="2" type="ORF">CLUMA_CG019867</name>
</gene>
<sequence length="77" mass="9007">MFRVGVDGVDEGKKEGFKGSAKQSSRKKRNRLWFLMSINCLKRLATKCLDYMTRVGVFESYEDFMKRVLNFAVVNFQ</sequence>
<accession>A0A1J1J3X5</accession>
<feature type="region of interest" description="Disordered" evidence="1">
    <location>
        <begin position="1"/>
        <end position="27"/>
    </location>
</feature>
<proteinExistence type="predicted"/>
<organism evidence="2 3">
    <name type="scientific">Clunio marinus</name>
    <dbReference type="NCBI Taxonomy" id="568069"/>
    <lineage>
        <taxon>Eukaryota</taxon>
        <taxon>Metazoa</taxon>
        <taxon>Ecdysozoa</taxon>
        <taxon>Arthropoda</taxon>
        <taxon>Hexapoda</taxon>
        <taxon>Insecta</taxon>
        <taxon>Pterygota</taxon>
        <taxon>Neoptera</taxon>
        <taxon>Endopterygota</taxon>
        <taxon>Diptera</taxon>
        <taxon>Nematocera</taxon>
        <taxon>Chironomoidea</taxon>
        <taxon>Chironomidae</taxon>
        <taxon>Clunio</taxon>
    </lineage>
</organism>
<evidence type="ECO:0000256" key="1">
    <source>
        <dbReference type="SAM" id="MobiDB-lite"/>
    </source>
</evidence>
<evidence type="ECO:0000313" key="2">
    <source>
        <dbReference type="EMBL" id="CRL06492.1"/>
    </source>
</evidence>
<evidence type="ECO:0000313" key="3">
    <source>
        <dbReference type="Proteomes" id="UP000183832"/>
    </source>
</evidence>
<keyword evidence="3" id="KW-1185">Reference proteome</keyword>
<dbReference type="Proteomes" id="UP000183832">
    <property type="component" value="Unassembled WGS sequence"/>
</dbReference>
<protein>
    <submittedName>
        <fullName evidence="2">CLUMA_CG019867, isoform A</fullName>
    </submittedName>
</protein>